<name>A0AC61REV1_9BACT</name>
<comment type="caution">
    <text evidence="1">The sequence shown here is derived from an EMBL/GenBank/DDBJ whole genome shotgun (WGS) entry which is preliminary data.</text>
</comment>
<sequence>MRRTITFLLIFVAFIVMKAQDLKDMPKDKTAILMVHFGTTFDDTRAATIDAINTMVKDTFPGVKVTEAYTSRIIIKRLSKRGMHKSTPTEALLRLAADGYTHVVVQPTNIICGIEVETLRKEASLMTPFFSDIRVGNPLLYSVDDCENVVKILSARYAKYIGKNNAVVLIGHGTSTPATSIYSQMDYMFTSGGAPSFHVATVEGYPTYMTTLQRLKNGRVKNVTLIPFMFVAGDHARNDIDGEWKEMLGKDGFNVSSVIEGLGEIPEIQNIYIDHIRQAIETPVTDISAQKASYLKENL</sequence>
<protein>
    <submittedName>
        <fullName evidence="1">Sirohydrochlorin cobaltochelatase</fullName>
    </submittedName>
</protein>
<gene>
    <name evidence="1" type="ORF">E5331_11255</name>
</gene>
<evidence type="ECO:0000313" key="2">
    <source>
        <dbReference type="Proteomes" id="UP000306319"/>
    </source>
</evidence>
<accession>A0AC61REV1</accession>
<evidence type="ECO:0000313" key="1">
    <source>
        <dbReference type="EMBL" id="TGY78269.1"/>
    </source>
</evidence>
<reference evidence="1" key="1">
    <citation type="submission" date="2019-04" db="EMBL/GenBank/DDBJ databases">
        <title>Microbes associate with the intestines of laboratory mice.</title>
        <authorList>
            <person name="Navarre W."/>
            <person name="Wong E."/>
            <person name="Huang K."/>
            <person name="Tropini C."/>
            <person name="Ng K."/>
            <person name="Yu B."/>
        </authorList>
    </citation>
    <scope>NUCLEOTIDE SEQUENCE</scope>
    <source>
        <strain evidence="1">NM04_E33</strain>
    </source>
</reference>
<dbReference type="Proteomes" id="UP000306319">
    <property type="component" value="Unassembled WGS sequence"/>
</dbReference>
<proteinExistence type="predicted"/>
<keyword evidence="2" id="KW-1185">Reference proteome</keyword>
<dbReference type="EMBL" id="SRYB01000015">
    <property type="protein sequence ID" value="TGY78269.1"/>
    <property type="molecule type" value="Genomic_DNA"/>
</dbReference>
<organism evidence="1 2">
    <name type="scientific">Lepagella muris</name>
    <dbReference type="NCBI Taxonomy" id="3032870"/>
    <lineage>
        <taxon>Bacteria</taxon>
        <taxon>Pseudomonadati</taxon>
        <taxon>Bacteroidota</taxon>
        <taxon>Bacteroidia</taxon>
        <taxon>Bacteroidales</taxon>
        <taxon>Muribaculaceae</taxon>
        <taxon>Lepagella</taxon>
    </lineage>
</organism>